<dbReference type="RefSeq" id="WP_247418992.1">
    <property type="nucleotide sequence ID" value="NZ_JALLGW010000002.1"/>
</dbReference>
<accession>A0ABD5RIJ3</accession>
<protein>
    <recommendedName>
        <fullName evidence="3">Exonuclease RecJ</fullName>
    </recommendedName>
</protein>
<evidence type="ECO:0000313" key="1">
    <source>
        <dbReference type="EMBL" id="MFC5970230.1"/>
    </source>
</evidence>
<dbReference type="Proteomes" id="UP001596099">
    <property type="component" value="Unassembled WGS sequence"/>
</dbReference>
<dbReference type="AlphaFoldDB" id="A0ABD5RIJ3"/>
<proteinExistence type="predicted"/>
<sequence length="375" mass="37982">MSATDHPEQASTASDVAARCRDAEFVRLVAAPDGDALAATGLLASALTERDVAFQTSVTRWSVADAEADLTVAVGTAGGDVAITAGSLAPVAYETARELDAGSDVTLALAGAVAAGDVPGDHASLLDTADLDRSPGVAAPTDDVADAMAYTTLAHASFSGAPEDAAQALAGVDREGRTLASVLALSAVESGGRYAADAVERALNPYVLNGPFATLAGYADVLDATARGRPGTGVALALGYDVVDAALDAWRDHARAVHRTVREATLARHDGLVVAEVAPDESHSATTTERSLGTVARLVRDFRSPEPVVLAHQGGTAAIAAAERDVATLAAEAAEAVGGEARTRPTHGVGTLACAHVRVDDQEMDAVVAALRRAL</sequence>
<evidence type="ECO:0000313" key="2">
    <source>
        <dbReference type="Proteomes" id="UP001596099"/>
    </source>
</evidence>
<comment type="caution">
    <text evidence="1">The sequence shown here is derived from an EMBL/GenBank/DDBJ whole genome shotgun (WGS) entry which is preliminary data.</text>
</comment>
<gene>
    <name evidence="1" type="ORF">ACFPYI_02690</name>
</gene>
<evidence type="ECO:0008006" key="3">
    <source>
        <dbReference type="Google" id="ProtNLM"/>
    </source>
</evidence>
<organism evidence="1 2">
    <name type="scientific">Halomarina salina</name>
    <dbReference type="NCBI Taxonomy" id="1872699"/>
    <lineage>
        <taxon>Archaea</taxon>
        <taxon>Methanobacteriati</taxon>
        <taxon>Methanobacteriota</taxon>
        <taxon>Stenosarchaea group</taxon>
        <taxon>Halobacteria</taxon>
        <taxon>Halobacteriales</taxon>
        <taxon>Natronomonadaceae</taxon>
        <taxon>Halomarina</taxon>
    </lineage>
</organism>
<dbReference type="EMBL" id="JBHSQH010000001">
    <property type="protein sequence ID" value="MFC5970230.1"/>
    <property type="molecule type" value="Genomic_DNA"/>
</dbReference>
<reference evidence="1 2" key="1">
    <citation type="journal article" date="2019" name="Int. J. Syst. Evol. Microbiol.">
        <title>The Global Catalogue of Microorganisms (GCM) 10K type strain sequencing project: providing services to taxonomists for standard genome sequencing and annotation.</title>
        <authorList>
            <consortium name="The Broad Institute Genomics Platform"/>
            <consortium name="The Broad Institute Genome Sequencing Center for Infectious Disease"/>
            <person name="Wu L."/>
            <person name="Ma J."/>
        </authorList>
    </citation>
    <scope>NUCLEOTIDE SEQUENCE [LARGE SCALE GENOMIC DNA]</scope>
    <source>
        <strain evidence="1 2">CGMCC 1.12543</strain>
    </source>
</reference>
<name>A0ABD5RIJ3_9EURY</name>
<keyword evidence="2" id="KW-1185">Reference proteome</keyword>